<evidence type="ECO:0000313" key="3">
    <source>
        <dbReference type="Proteomes" id="UP000594364"/>
    </source>
</evidence>
<protein>
    <recommendedName>
        <fullName evidence="1">F-box domain-containing protein</fullName>
    </recommendedName>
</protein>
<feature type="domain" description="F-box" evidence="1">
    <location>
        <begin position="13"/>
        <end position="61"/>
    </location>
</feature>
<proteinExistence type="predicted"/>
<dbReference type="OrthoDB" id="3766406at2759"/>
<name>A0A7S9KSH7_EPIFF</name>
<organism evidence="2 3">
    <name type="scientific">Epichloe festucae (strain Fl1)</name>
    <dbReference type="NCBI Taxonomy" id="877507"/>
    <lineage>
        <taxon>Eukaryota</taxon>
        <taxon>Fungi</taxon>
        <taxon>Dikarya</taxon>
        <taxon>Ascomycota</taxon>
        <taxon>Pezizomycotina</taxon>
        <taxon>Sordariomycetes</taxon>
        <taxon>Hypocreomycetidae</taxon>
        <taxon>Hypocreales</taxon>
        <taxon>Clavicipitaceae</taxon>
        <taxon>Epichloe</taxon>
    </lineage>
</organism>
<keyword evidence="3" id="KW-1185">Reference proteome</keyword>
<evidence type="ECO:0000313" key="2">
    <source>
        <dbReference type="EMBL" id="QPH00852.1"/>
    </source>
</evidence>
<accession>A0A7S9KSH7</accession>
<sequence>MGRGPEVVTTRRSVALLQLPILTVLQIADKLPLHSLFTFAQTCHTMWNILKDRCGLNYSNLFQHRYQALQYLMCHARDMPNRWVCEHCVKFHAVRFNDFPLLQLPDSQLADSRYGCSYPRFCQCQRCEPARECQCRRQGTPAFYIRHAHVQLALKYTRIIDRLDEGHRLYLRKLLTPVHVNEVMMPPNMQPGRTASHHTMRARVVNGRFLLLLQFRWSRHMIAQGVNPMEEGLCSYQRAAGETWANAESLTGGHFGWEPQLTGTCSYCASDFLYTSEPGRAFLHVWQDLGAEEAIVHACCGTGRREGELGYGSVRALYESVDRD</sequence>
<reference evidence="2 3" key="1">
    <citation type="journal article" date="2018" name="PLoS Genet.">
        <title>Repeat elements organise 3D genome structure and mediate transcription in the filamentous fungus Epichloe festucae.</title>
        <authorList>
            <person name="Winter D.J."/>
            <person name="Ganley A.R.D."/>
            <person name="Young C.A."/>
            <person name="Liachko I."/>
            <person name="Schardl C.L."/>
            <person name="Dupont P.Y."/>
            <person name="Berry D."/>
            <person name="Ram A."/>
            <person name="Scott B."/>
            <person name="Cox M.P."/>
        </authorList>
    </citation>
    <scope>NUCLEOTIDE SEQUENCE [LARGE SCALE GENOMIC DNA]</scope>
    <source>
        <strain evidence="2 3">Fl1</strain>
    </source>
</reference>
<dbReference type="EMBL" id="CP031387">
    <property type="protein sequence ID" value="QPH00852.1"/>
    <property type="molecule type" value="Genomic_DNA"/>
</dbReference>
<dbReference type="Proteomes" id="UP000594364">
    <property type="component" value="Chromosome 3"/>
</dbReference>
<dbReference type="InterPro" id="IPR001810">
    <property type="entry name" value="F-box_dom"/>
</dbReference>
<dbReference type="AlphaFoldDB" id="A0A7S9KSH7"/>
<dbReference type="PROSITE" id="PS50181">
    <property type="entry name" value="FBOX"/>
    <property type="match status" value="1"/>
</dbReference>
<evidence type="ECO:0000259" key="1">
    <source>
        <dbReference type="PROSITE" id="PS50181"/>
    </source>
</evidence>
<gene>
    <name evidence="2" type="ORF">C2857_004907</name>
</gene>